<dbReference type="Proteomes" id="UP000886884">
    <property type="component" value="Unassembled WGS sequence"/>
</dbReference>
<reference evidence="9" key="2">
    <citation type="journal article" date="2021" name="PeerJ">
        <title>Extensive microbial diversity within the chicken gut microbiome revealed by metagenomics and culture.</title>
        <authorList>
            <person name="Gilroy R."/>
            <person name="Ravi A."/>
            <person name="Getino M."/>
            <person name="Pursley I."/>
            <person name="Horton D.L."/>
            <person name="Alikhan N.F."/>
            <person name="Baker D."/>
            <person name="Gharbi K."/>
            <person name="Hall N."/>
            <person name="Watson M."/>
            <person name="Adriaenssens E.M."/>
            <person name="Foster-Nyarko E."/>
            <person name="Jarju S."/>
            <person name="Secka A."/>
            <person name="Antonio M."/>
            <person name="Oren A."/>
            <person name="Chaudhuri R.R."/>
            <person name="La Ragione R."/>
            <person name="Hildebrand F."/>
            <person name="Pallen M.J."/>
        </authorList>
    </citation>
    <scope>NUCLEOTIDE SEQUENCE</scope>
    <source>
        <strain evidence="9">CHK183-6373</strain>
    </source>
</reference>
<keyword evidence="6 7" id="KW-0472">Membrane</keyword>
<dbReference type="AlphaFoldDB" id="A0A9D1P7K5"/>
<evidence type="ECO:0000256" key="2">
    <source>
        <dbReference type="ARBA" id="ARBA00022448"/>
    </source>
</evidence>
<gene>
    <name evidence="9" type="ORF">IAA64_08320</name>
</gene>
<dbReference type="InterPro" id="IPR035906">
    <property type="entry name" value="MetI-like_sf"/>
</dbReference>
<dbReference type="EMBL" id="DVOT01000147">
    <property type="protein sequence ID" value="HIV27959.1"/>
    <property type="molecule type" value="Genomic_DNA"/>
</dbReference>
<dbReference type="PROSITE" id="PS50928">
    <property type="entry name" value="ABC_TM1"/>
    <property type="match status" value="1"/>
</dbReference>
<feature type="transmembrane region" description="Helical" evidence="7">
    <location>
        <begin position="265"/>
        <end position="284"/>
    </location>
</feature>
<proteinExistence type="predicted"/>
<evidence type="ECO:0000256" key="5">
    <source>
        <dbReference type="ARBA" id="ARBA00022989"/>
    </source>
</evidence>
<evidence type="ECO:0000256" key="1">
    <source>
        <dbReference type="ARBA" id="ARBA00004651"/>
    </source>
</evidence>
<protein>
    <submittedName>
        <fullName evidence="9">Carbohydrate ABC transporter permease</fullName>
    </submittedName>
</protein>
<dbReference type="PANTHER" id="PTHR43744:SF9">
    <property type="entry name" value="POLYGALACTURONAN_RHAMNOGALACTURONAN TRANSPORT SYSTEM PERMEASE PROTEIN YTCP"/>
    <property type="match status" value="1"/>
</dbReference>
<keyword evidence="2" id="KW-0813">Transport</keyword>
<feature type="transmembrane region" description="Helical" evidence="7">
    <location>
        <begin position="143"/>
        <end position="163"/>
    </location>
</feature>
<feature type="domain" description="ABC transmembrane type-1" evidence="8">
    <location>
        <begin position="75"/>
        <end position="284"/>
    </location>
</feature>
<evidence type="ECO:0000256" key="4">
    <source>
        <dbReference type="ARBA" id="ARBA00022692"/>
    </source>
</evidence>
<feature type="transmembrane region" description="Helical" evidence="7">
    <location>
        <begin position="183"/>
        <end position="207"/>
    </location>
</feature>
<feature type="transmembrane region" description="Helical" evidence="7">
    <location>
        <begin position="75"/>
        <end position="98"/>
    </location>
</feature>
<evidence type="ECO:0000313" key="9">
    <source>
        <dbReference type="EMBL" id="HIV27959.1"/>
    </source>
</evidence>
<accession>A0A9D1P7K5</accession>
<organism evidence="9 10">
    <name type="scientific">Candidatus Ornithocaccomicrobium faecavium</name>
    <dbReference type="NCBI Taxonomy" id="2840890"/>
    <lineage>
        <taxon>Bacteria</taxon>
        <taxon>Bacillati</taxon>
        <taxon>Bacillota</taxon>
        <taxon>Clostridia</taxon>
        <taxon>Candidatus Ornithocaccomicrobium</taxon>
    </lineage>
</organism>
<dbReference type="InterPro" id="IPR000515">
    <property type="entry name" value="MetI-like"/>
</dbReference>
<dbReference type="GO" id="GO:0055085">
    <property type="term" value="P:transmembrane transport"/>
    <property type="evidence" value="ECO:0007669"/>
    <property type="project" value="InterPro"/>
</dbReference>
<dbReference type="CDD" id="cd06261">
    <property type="entry name" value="TM_PBP2"/>
    <property type="match status" value="1"/>
</dbReference>
<feature type="transmembrane region" description="Helical" evidence="7">
    <location>
        <begin position="110"/>
        <end position="131"/>
    </location>
</feature>
<evidence type="ECO:0000259" key="8">
    <source>
        <dbReference type="PROSITE" id="PS50928"/>
    </source>
</evidence>
<keyword evidence="5 7" id="KW-1133">Transmembrane helix</keyword>
<dbReference type="GO" id="GO:0005886">
    <property type="term" value="C:plasma membrane"/>
    <property type="evidence" value="ECO:0007669"/>
    <property type="project" value="UniProtKB-SubCell"/>
</dbReference>
<dbReference type="SUPFAM" id="SSF161098">
    <property type="entry name" value="MetI-like"/>
    <property type="match status" value="1"/>
</dbReference>
<dbReference type="Gene3D" id="1.10.3720.10">
    <property type="entry name" value="MetI-like"/>
    <property type="match status" value="1"/>
</dbReference>
<name>A0A9D1P7K5_9FIRM</name>
<reference evidence="9" key="1">
    <citation type="submission" date="2020-10" db="EMBL/GenBank/DDBJ databases">
        <authorList>
            <person name="Gilroy R."/>
        </authorList>
    </citation>
    <scope>NUCLEOTIDE SEQUENCE</scope>
    <source>
        <strain evidence="9">CHK183-6373</strain>
    </source>
</reference>
<keyword evidence="3" id="KW-1003">Cell membrane</keyword>
<evidence type="ECO:0000256" key="3">
    <source>
        <dbReference type="ARBA" id="ARBA00022475"/>
    </source>
</evidence>
<dbReference type="PANTHER" id="PTHR43744">
    <property type="entry name" value="ABC TRANSPORTER PERMEASE PROTEIN MG189-RELATED-RELATED"/>
    <property type="match status" value="1"/>
</dbReference>
<keyword evidence="4 7" id="KW-0812">Transmembrane</keyword>
<evidence type="ECO:0000256" key="6">
    <source>
        <dbReference type="ARBA" id="ARBA00023136"/>
    </source>
</evidence>
<comment type="caution">
    <text evidence="9">The sequence shown here is derived from an EMBL/GenBank/DDBJ whole genome shotgun (WGS) entry which is preliminary data.</text>
</comment>
<evidence type="ECO:0000256" key="7">
    <source>
        <dbReference type="SAM" id="Phobius"/>
    </source>
</evidence>
<evidence type="ECO:0000313" key="10">
    <source>
        <dbReference type="Proteomes" id="UP000886884"/>
    </source>
</evidence>
<comment type="subcellular location">
    <subcellularLocation>
        <location evidence="1">Cell membrane</location>
        <topology evidence="1">Multi-pass membrane protein</topology>
    </subcellularLocation>
</comment>
<sequence>MKKKIKELNAPQPVLNTVLALLALCALLPLILIVIVSFSSRESISANGFTFFPSSWSLEGWQYVFQYGAQVGQSYLVTIYETVVGTLLTLLFTSMFAYALSRRDWALRGVLTIFLLITMLFSGGMVASYMINTTVYHLKNNLLILVLPGAVSAFNVIVMRTFIHSNVPDSLIESARIDGAGEFLLFFRIVMPIMVPSLAAIGFMTAVGHWNEWQTALLYITDSSKATLQLMLIRIESSIAYLRERLAYLSAVELEQLKNAPNESMRMAILLVTLGPILVAYPFFQKYFIKGITVGSVKG</sequence>